<accession>A0A0K2TEY8</accession>
<dbReference type="EMBL" id="HACA01007228">
    <property type="protein sequence ID" value="CDW24589.1"/>
    <property type="molecule type" value="Transcribed_RNA"/>
</dbReference>
<protein>
    <submittedName>
        <fullName evidence="1">Uncharacterized protein</fullName>
    </submittedName>
</protein>
<evidence type="ECO:0000313" key="1">
    <source>
        <dbReference type="EMBL" id="CDW24589.1"/>
    </source>
</evidence>
<reference evidence="1" key="1">
    <citation type="submission" date="2014-05" db="EMBL/GenBank/DDBJ databases">
        <authorList>
            <person name="Chronopoulou M."/>
        </authorList>
    </citation>
    <scope>NUCLEOTIDE SEQUENCE</scope>
    <source>
        <tissue evidence="1">Whole organism</tissue>
    </source>
</reference>
<proteinExistence type="predicted"/>
<sequence length="45" mass="5374">MKLLFNIFGDFLPLKKKKLEFEQSIFRTKVQKSTADNKVYCIFLC</sequence>
<dbReference type="AlphaFoldDB" id="A0A0K2TEY8"/>
<organism evidence="1">
    <name type="scientific">Lepeophtheirus salmonis</name>
    <name type="common">Salmon louse</name>
    <name type="synonym">Caligus salmonis</name>
    <dbReference type="NCBI Taxonomy" id="72036"/>
    <lineage>
        <taxon>Eukaryota</taxon>
        <taxon>Metazoa</taxon>
        <taxon>Ecdysozoa</taxon>
        <taxon>Arthropoda</taxon>
        <taxon>Crustacea</taxon>
        <taxon>Multicrustacea</taxon>
        <taxon>Hexanauplia</taxon>
        <taxon>Copepoda</taxon>
        <taxon>Siphonostomatoida</taxon>
        <taxon>Caligidae</taxon>
        <taxon>Lepeophtheirus</taxon>
    </lineage>
</organism>
<name>A0A0K2TEY8_LEPSM</name>